<feature type="domain" description="Aminoacyl-transfer RNA synthetases class-II family profile" evidence="14">
    <location>
        <begin position="120"/>
        <end position="336"/>
    </location>
</feature>
<dbReference type="GO" id="GO:0016874">
    <property type="term" value="F:ligase activity"/>
    <property type="evidence" value="ECO:0007669"/>
    <property type="project" value="UniProtKB-KW"/>
</dbReference>
<dbReference type="SUPFAM" id="SSF46589">
    <property type="entry name" value="tRNA-binding arm"/>
    <property type="match status" value="1"/>
</dbReference>
<dbReference type="PANTHER" id="PTHR11538:SF41">
    <property type="entry name" value="PHENYLALANINE--TRNA LIGASE, MITOCHONDRIAL"/>
    <property type="match status" value="1"/>
</dbReference>
<accession>A0ABU5L7S5</accession>
<evidence type="ECO:0000256" key="9">
    <source>
        <dbReference type="ARBA" id="ARBA00022842"/>
    </source>
</evidence>
<keyword evidence="10 13" id="KW-0648">Protein biosynthesis</keyword>
<organism evidence="15 16">
    <name type="scientific">Candidatus Cyrtobacter comes</name>
    <dbReference type="NCBI Taxonomy" id="675776"/>
    <lineage>
        <taxon>Bacteria</taxon>
        <taxon>Pseudomonadati</taxon>
        <taxon>Pseudomonadota</taxon>
        <taxon>Alphaproteobacteria</taxon>
        <taxon>Rickettsiales</taxon>
        <taxon>Candidatus Midichloriaceae</taxon>
        <taxon>Candidatus Cyrtobacter</taxon>
    </lineage>
</organism>
<evidence type="ECO:0000256" key="13">
    <source>
        <dbReference type="HAMAP-Rule" id="MF_00281"/>
    </source>
</evidence>
<evidence type="ECO:0000259" key="14">
    <source>
        <dbReference type="PROSITE" id="PS50862"/>
    </source>
</evidence>
<dbReference type="HAMAP" id="MF_00281">
    <property type="entry name" value="Phe_tRNA_synth_alpha1"/>
    <property type="match status" value="1"/>
</dbReference>
<dbReference type="InterPro" id="IPR002319">
    <property type="entry name" value="Phenylalanyl-tRNA_Synthase"/>
</dbReference>
<evidence type="ECO:0000256" key="11">
    <source>
        <dbReference type="ARBA" id="ARBA00023146"/>
    </source>
</evidence>
<dbReference type="RefSeq" id="WP_322497658.1">
    <property type="nucleotide sequence ID" value="NZ_JARGYT010000025.1"/>
</dbReference>
<comment type="caution">
    <text evidence="15">The sequence shown here is derived from an EMBL/GenBank/DDBJ whole genome shotgun (WGS) entry which is preliminary data.</text>
</comment>
<dbReference type="InterPro" id="IPR022911">
    <property type="entry name" value="Phe_tRNA_ligase_alpha1_bac"/>
</dbReference>
<evidence type="ECO:0000256" key="4">
    <source>
        <dbReference type="ARBA" id="ARBA00022490"/>
    </source>
</evidence>
<evidence type="ECO:0000313" key="15">
    <source>
        <dbReference type="EMBL" id="MDZ5762179.1"/>
    </source>
</evidence>
<comment type="subunit">
    <text evidence="3 13">Tetramer of two alpha and two beta subunits.</text>
</comment>
<dbReference type="EC" id="6.1.1.20" evidence="13"/>
<evidence type="ECO:0000256" key="10">
    <source>
        <dbReference type="ARBA" id="ARBA00022917"/>
    </source>
</evidence>
<dbReference type="InterPro" id="IPR006195">
    <property type="entry name" value="aa-tRNA-synth_II"/>
</dbReference>
<keyword evidence="6 13" id="KW-0479">Metal-binding</keyword>
<dbReference type="EMBL" id="JARGYT010000025">
    <property type="protein sequence ID" value="MDZ5762179.1"/>
    <property type="molecule type" value="Genomic_DNA"/>
</dbReference>
<evidence type="ECO:0000256" key="1">
    <source>
        <dbReference type="ARBA" id="ARBA00004496"/>
    </source>
</evidence>
<dbReference type="InterPro" id="IPR004529">
    <property type="entry name" value="Phe-tRNA-synth_IIc_asu"/>
</dbReference>
<keyword evidence="7 13" id="KW-0547">Nucleotide-binding</keyword>
<comment type="subcellular location">
    <subcellularLocation>
        <location evidence="1 13">Cytoplasm</location>
    </subcellularLocation>
</comment>
<evidence type="ECO:0000256" key="12">
    <source>
        <dbReference type="ARBA" id="ARBA00049255"/>
    </source>
</evidence>
<dbReference type="PROSITE" id="PS50862">
    <property type="entry name" value="AA_TRNA_LIGASE_II"/>
    <property type="match status" value="1"/>
</dbReference>
<dbReference type="PANTHER" id="PTHR11538">
    <property type="entry name" value="PHENYLALANYL-TRNA SYNTHETASE"/>
    <property type="match status" value="1"/>
</dbReference>
<evidence type="ECO:0000256" key="5">
    <source>
        <dbReference type="ARBA" id="ARBA00022598"/>
    </source>
</evidence>
<dbReference type="CDD" id="cd00496">
    <property type="entry name" value="PheRS_alpha_core"/>
    <property type="match status" value="1"/>
</dbReference>
<comment type="cofactor">
    <cofactor evidence="13">
        <name>Mg(2+)</name>
        <dbReference type="ChEBI" id="CHEBI:18420"/>
    </cofactor>
    <text evidence="13">Binds 2 magnesium ions per tetramer.</text>
</comment>
<protein>
    <recommendedName>
        <fullName evidence="13">Phenylalanine--tRNA ligase alpha subunit</fullName>
        <ecNumber evidence="13">6.1.1.20</ecNumber>
    </recommendedName>
    <alternativeName>
        <fullName evidence="13">Phenylalanyl-tRNA synthetase alpha subunit</fullName>
        <shortName evidence="13">PheRS</shortName>
    </alternativeName>
</protein>
<evidence type="ECO:0000313" key="16">
    <source>
        <dbReference type="Proteomes" id="UP001293791"/>
    </source>
</evidence>
<sequence length="336" mass="38254">MEKISSLLIDLKARLQMELEDVDSINKLYNFKSSFIGKGSELNLLNNRIKNLESENKNSLFSALQDIRSYIFTQIEKKKKDIEDAQIAKELIQQAVDITLPSRKVTGGNLHPLMSAISLIKSIFASIGFNFIEGPEIEDNWHNFTALNIPEDHPARNLHDTFYIKGADRLLRTHTSSVQIHHMQNHKPPLKVISVGRVYRSDFDSTHTPMFHQLEGLAIGKSISFANMKWCLNQFLKAFFGRDIESRLRSSYFPFTEPSVEIDVRISDSKWLEIMGCGMVHPNVLKNVNIDSTEYSGFAFGFGIERLAMIKNGIPDIRHLFSGDSCWQKAYGSVQP</sequence>
<evidence type="ECO:0000256" key="3">
    <source>
        <dbReference type="ARBA" id="ARBA00011209"/>
    </source>
</evidence>
<dbReference type="InterPro" id="IPR004188">
    <property type="entry name" value="Phe-tRNA_ligase_II_N"/>
</dbReference>
<comment type="similarity">
    <text evidence="2 13">Belongs to the class-II aminoacyl-tRNA synthetase family. Phe-tRNA synthetase alpha subunit type 1 subfamily.</text>
</comment>
<reference evidence="15 16" key="1">
    <citation type="submission" date="2023-02" db="EMBL/GenBank/DDBJ databases">
        <title>Host association and intracellularity evolved multiple times independently in the Rickettsiales.</title>
        <authorList>
            <person name="Castelli M."/>
            <person name="Nardi T."/>
            <person name="Gammuto L."/>
            <person name="Bellinzona G."/>
            <person name="Sabaneyeva E."/>
            <person name="Potekhin A."/>
            <person name="Serra V."/>
            <person name="Petroni G."/>
            <person name="Sassera D."/>
        </authorList>
    </citation>
    <scope>NUCLEOTIDE SEQUENCE [LARGE SCALE GENOMIC DNA]</scope>
    <source>
        <strain evidence="15 16">BOD18</strain>
    </source>
</reference>
<dbReference type="InterPro" id="IPR010978">
    <property type="entry name" value="tRNA-bd_arm"/>
</dbReference>
<gene>
    <name evidence="13" type="primary">pheS</name>
    <name evidence="15" type="ORF">Cyrtocomes_00550</name>
</gene>
<keyword evidence="8 13" id="KW-0067">ATP-binding</keyword>
<evidence type="ECO:0000256" key="6">
    <source>
        <dbReference type="ARBA" id="ARBA00022723"/>
    </source>
</evidence>
<name>A0ABU5L7S5_9RICK</name>
<dbReference type="Pfam" id="PF01409">
    <property type="entry name" value="tRNA-synt_2d"/>
    <property type="match status" value="1"/>
</dbReference>
<dbReference type="SUPFAM" id="SSF55681">
    <property type="entry name" value="Class II aaRS and biotin synthetases"/>
    <property type="match status" value="1"/>
</dbReference>
<proteinExistence type="inferred from homology"/>
<dbReference type="Pfam" id="PF02912">
    <property type="entry name" value="Phe_tRNA-synt_N"/>
    <property type="match status" value="1"/>
</dbReference>
<evidence type="ECO:0000256" key="2">
    <source>
        <dbReference type="ARBA" id="ARBA00010207"/>
    </source>
</evidence>
<keyword evidence="5 13" id="KW-0436">Ligase</keyword>
<keyword evidence="4 13" id="KW-0963">Cytoplasm</keyword>
<evidence type="ECO:0000256" key="8">
    <source>
        <dbReference type="ARBA" id="ARBA00022840"/>
    </source>
</evidence>
<evidence type="ECO:0000256" key="7">
    <source>
        <dbReference type="ARBA" id="ARBA00022741"/>
    </source>
</evidence>
<dbReference type="InterPro" id="IPR045864">
    <property type="entry name" value="aa-tRNA-synth_II/BPL/LPL"/>
</dbReference>
<comment type="catalytic activity">
    <reaction evidence="12 13">
        <text>tRNA(Phe) + L-phenylalanine + ATP = L-phenylalanyl-tRNA(Phe) + AMP + diphosphate + H(+)</text>
        <dbReference type="Rhea" id="RHEA:19413"/>
        <dbReference type="Rhea" id="RHEA-COMP:9668"/>
        <dbReference type="Rhea" id="RHEA-COMP:9699"/>
        <dbReference type="ChEBI" id="CHEBI:15378"/>
        <dbReference type="ChEBI" id="CHEBI:30616"/>
        <dbReference type="ChEBI" id="CHEBI:33019"/>
        <dbReference type="ChEBI" id="CHEBI:58095"/>
        <dbReference type="ChEBI" id="CHEBI:78442"/>
        <dbReference type="ChEBI" id="CHEBI:78531"/>
        <dbReference type="ChEBI" id="CHEBI:456215"/>
        <dbReference type="EC" id="6.1.1.20"/>
    </reaction>
</comment>
<keyword evidence="11 13" id="KW-0030">Aminoacyl-tRNA synthetase</keyword>
<dbReference type="Proteomes" id="UP001293791">
    <property type="component" value="Unassembled WGS sequence"/>
</dbReference>
<keyword evidence="16" id="KW-1185">Reference proteome</keyword>
<dbReference type="Gene3D" id="3.30.930.10">
    <property type="entry name" value="Bira Bifunctional Protein, Domain 2"/>
    <property type="match status" value="1"/>
</dbReference>
<feature type="binding site" evidence="13">
    <location>
        <position position="257"/>
    </location>
    <ligand>
        <name>Mg(2+)</name>
        <dbReference type="ChEBI" id="CHEBI:18420"/>
        <note>shared with beta subunit</note>
    </ligand>
</feature>
<keyword evidence="9 13" id="KW-0460">Magnesium</keyword>
<dbReference type="NCBIfam" id="TIGR00468">
    <property type="entry name" value="pheS"/>
    <property type="match status" value="1"/>
</dbReference>